<dbReference type="STRING" id="128403.WA1_18740"/>
<evidence type="ECO:0000313" key="2">
    <source>
        <dbReference type="Proteomes" id="UP000076925"/>
    </source>
</evidence>
<gene>
    <name evidence="1" type="ORF">WA1_18740</name>
</gene>
<proteinExistence type="predicted"/>
<reference evidence="1 2" key="1">
    <citation type="journal article" date="2013" name="Genome Biol. Evol.">
        <title>Genomes of Stigonematalean cyanobacteria (subsection V) and the evolution of oxygenic photosynthesis from prokaryotes to plastids.</title>
        <authorList>
            <person name="Dagan T."/>
            <person name="Roettger M."/>
            <person name="Stucken K."/>
            <person name="Landan G."/>
            <person name="Koch R."/>
            <person name="Major P."/>
            <person name="Gould S.B."/>
            <person name="Goremykin V.V."/>
            <person name="Rippka R."/>
            <person name="Tandeau de Marsac N."/>
            <person name="Gugger M."/>
            <person name="Lockhart P.J."/>
            <person name="Allen J.F."/>
            <person name="Brune I."/>
            <person name="Maus I."/>
            <person name="Puhler A."/>
            <person name="Martin W.F."/>
        </authorList>
    </citation>
    <scope>NUCLEOTIDE SEQUENCE [LARGE SCALE GENOMIC DNA]</scope>
    <source>
        <strain evidence="1 2">PCC 7110</strain>
    </source>
</reference>
<dbReference type="EMBL" id="ANNX02000020">
    <property type="protein sequence ID" value="KYC42040.1"/>
    <property type="molecule type" value="Genomic_DNA"/>
</dbReference>
<keyword evidence="2" id="KW-1185">Reference proteome</keyword>
<dbReference type="Proteomes" id="UP000076925">
    <property type="component" value="Unassembled WGS sequence"/>
</dbReference>
<protein>
    <recommendedName>
        <fullName evidence="3">Phage ABA sandwich domain-containing protein</fullName>
    </recommendedName>
</protein>
<dbReference type="AlphaFoldDB" id="A0A139XBG0"/>
<evidence type="ECO:0000313" key="1">
    <source>
        <dbReference type="EMBL" id="KYC42040.1"/>
    </source>
</evidence>
<sequence>MTNLELFNLWSQLAPDECKAKTDIDGKWGNKFIVSSTEYEQNGKHWRGINTNPTPIQLAHLVPVLIQNCGDRGWELSLQNEKGLWLVTMTKHGEGQLRHTGYHSLCAIAILEAYVNALER</sequence>
<organism evidence="1 2">
    <name type="scientific">Scytonema hofmannii PCC 7110</name>
    <dbReference type="NCBI Taxonomy" id="128403"/>
    <lineage>
        <taxon>Bacteria</taxon>
        <taxon>Bacillati</taxon>
        <taxon>Cyanobacteriota</taxon>
        <taxon>Cyanophyceae</taxon>
        <taxon>Nostocales</taxon>
        <taxon>Scytonemataceae</taxon>
        <taxon>Scytonema</taxon>
    </lineage>
</organism>
<dbReference type="RefSeq" id="WP_017742048.1">
    <property type="nucleotide sequence ID" value="NZ_KQ976354.1"/>
</dbReference>
<comment type="caution">
    <text evidence="1">The sequence shown here is derived from an EMBL/GenBank/DDBJ whole genome shotgun (WGS) entry which is preliminary data.</text>
</comment>
<accession>A0A139XBG0</accession>
<evidence type="ECO:0008006" key="3">
    <source>
        <dbReference type="Google" id="ProtNLM"/>
    </source>
</evidence>
<name>A0A139XBG0_9CYAN</name>